<dbReference type="Pfam" id="PF01738">
    <property type="entry name" value="DLH"/>
    <property type="match status" value="1"/>
</dbReference>
<dbReference type="AlphaFoldDB" id="A0A8H3AKZ5"/>
<organism evidence="2 3">
    <name type="scientific">Rhizoctonia solani</name>
    <dbReference type="NCBI Taxonomy" id="456999"/>
    <lineage>
        <taxon>Eukaryota</taxon>
        <taxon>Fungi</taxon>
        <taxon>Dikarya</taxon>
        <taxon>Basidiomycota</taxon>
        <taxon>Agaricomycotina</taxon>
        <taxon>Agaricomycetes</taxon>
        <taxon>Cantharellales</taxon>
        <taxon>Ceratobasidiaceae</taxon>
        <taxon>Rhizoctonia</taxon>
    </lineage>
</organism>
<dbReference type="GO" id="GO:0016787">
    <property type="term" value="F:hydrolase activity"/>
    <property type="evidence" value="ECO:0007669"/>
    <property type="project" value="InterPro"/>
</dbReference>
<comment type="caution">
    <text evidence="2">The sequence shown here is derived from an EMBL/GenBank/DDBJ whole genome shotgun (WGS) entry which is preliminary data.</text>
</comment>
<dbReference type="EMBL" id="CAJMWS010000327">
    <property type="protein sequence ID" value="CAE6431360.1"/>
    <property type="molecule type" value="Genomic_DNA"/>
</dbReference>
<dbReference type="InterPro" id="IPR029058">
    <property type="entry name" value="AB_hydrolase_fold"/>
</dbReference>
<dbReference type="SUPFAM" id="SSF53474">
    <property type="entry name" value="alpha/beta-Hydrolases"/>
    <property type="match status" value="1"/>
</dbReference>
<reference evidence="2" key="1">
    <citation type="submission" date="2021-01" db="EMBL/GenBank/DDBJ databases">
        <authorList>
            <person name="Kaushik A."/>
        </authorList>
    </citation>
    <scope>NUCLEOTIDE SEQUENCE</scope>
    <source>
        <strain evidence="2">AG1-1C</strain>
    </source>
</reference>
<dbReference type="PANTHER" id="PTHR47668:SF1">
    <property type="entry name" value="DIENELACTONE HYDROLASE DOMAIN-CONTAINING PROTEIN-RELATED"/>
    <property type="match status" value="1"/>
</dbReference>
<protein>
    <recommendedName>
        <fullName evidence="1">Dienelactone hydrolase domain-containing protein</fullName>
    </recommendedName>
</protein>
<gene>
    <name evidence="2" type="ORF">RDB_LOCUS107759</name>
</gene>
<dbReference type="PANTHER" id="PTHR47668">
    <property type="entry name" value="DIENELACTONE HYDROLASE FAMILY PROTEIN (AFU_ORTHOLOGUE AFUA_6G01940)"/>
    <property type="match status" value="1"/>
</dbReference>
<accession>A0A8H3AKZ5</accession>
<feature type="domain" description="Dienelactone hydrolase" evidence="1">
    <location>
        <begin position="97"/>
        <end position="247"/>
    </location>
</feature>
<proteinExistence type="predicted"/>
<evidence type="ECO:0000313" key="3">
    <source>
        <dbReference type="Proteomes" id="UP000663846"/>
    </source>
</evidence>
<evidence type="ECO:0000259" key="1">
    <source>
        <dbReference type="Pfam" id="PF01738"/>
    </source>
</evidence>
<dbReference type="Gene3D" id="3.40.50.1820">
    <property type="entry name" value="alpha/beta hydrolase"/>
    <property type="match status" value="1"/>
</dbReference>
<dbReference type="InterPro" id="IPR002925">
    <property type="entry name" value="Dienelactn_hydro"/>
</dbReference>
<name>A0A8H3AKZ5_9AGAM</name>
<evidence type="ECO:0000313" key="2">
    <source>
        <dbReference type="EMBL" id="CAE6431360.1"/>
    </source>
</evidence>
<sequence length="326" mass="35558">MLSHNTTNISQLRQMCIAARIRNAHTIKPKLWPVQTSPRPSRFFSSIRLTRIQPQTYFRTLTTMSTIPGDNPVCCTIPPVASDYKPKGAFETINGISTYVIGDKSSKKAIVVTMDVFGMVPLTQQGCDILASQGFYVLMPDFLGDQALQNGDVPFNTPEKVEKRNKLFSGVGNPQARATDLVKLGEKLKSEGFTVGSIGYCWGGKVIMIAGASDAFAAVAGVHPSLLAPEDAANCKAAVGLYPTKDEDPTAMEPFVKIAKDYKLYSDAYHGWSHSSLLSSPLPTVLLVGFAAARAQLDDPHYKAQYEDVYTRLSAFFKKHLASAKL</sequence>
<dbReference type="Proteomes" id="UP000663846">
    <property type="component" value="Unassembled WGS sequence"/>
</dbReference>